<accession>A0A6B9ZQ73</accession>
<dbReference type="InterPro" id="IPR008928">
    <property type="entry name" value="6-hairpin_glycosidase_sf"/>
</dbReference>
<sequence>MYKMKDWYILPMVLLGLMFCSQQVTAQQTVPSRYDVIWHTQSQHAGDAMPCGGGDIGLNVWVEQGDLLFYVSRSGTFDENNAMLKLGRVRIKLSSGPISSSGFKQQLQLQQGCISIEDDQHHIDIWVDVFKPVIHVDVKSAAPEKVTATFESWRYNDHLITDGKEARTNSYKRLQSFPVTTYKDEIRFQGNDVLFCHRNRSDVRDVFSYTVHKEGMDSVKDRMYDPLHNNTFGGIMHGDHMIPAGIDSGTYATTAFKGWSLQSKKPVRQQHLVIGLEVAQANTMQQWQDSLSRTMQAAAEDIAGARRRTAAWWTAFWDRSYIYIDSKDAAAVAVGRNYQLFRYMLGCNAYSKWPTKFNGGLFTFDPQYVSEQYNFSPDFRLWGGGTMTAQNQRLVYFPYLKNGDVDMMQAQFDFYLRIKRNAELRSEVYWHHPGACFTEQIENFGLPNVTEYEPKRPAGADPGVEYNAWLEYQWETVFEFCLMMLEVNSYTGYINEERLAFIESCLTFYDEHYRLLARKRGVKELNEKGQYILFPTSSAETFKMAYNSTTVIAALKVITTRLLELPAYSDDTLRRKKISLIQQRIPPLAFTSFDGHTTIAPALAWERVQNSEAPQLYPVYPWGLYGVGKPDMDIACNTWEYDPHVVKYRSHIGWRQYNIFAARLGLREPAAELTRLKLANGPHRFPAFWGPGFDWTPDHNWGGAGMIGLQEMLLQTDGKKLYLLPAWPADWNASFKLHAPSNTIVEGKVVNGRPVSIKVTPASRKDDLIIL</sequence>
<feature type="signal peptide" evidence="1">
    <location>
        <begin position="1"/>
        <end position="26"/>
    </location>
</feature>
<dbReference type="Pfam" id="PF18961">
    <property type="entry name" value="DUF5703_N"/>
    <property type="match status" value="1"/>
</dbReference>
<dbReference type="InterPro" id="IPR043757">
    <property type="entry name" value="DUF5703_N"/>
</dbReference>
<dbReference type="KEGG" id="chih:GWR21_26165"/>
<name>A0A6B9ZQ73_9BACT</name>
<dbReference type="EMBL" id="CP048113">
    <property type="protein sequence ID" value="QHS62943.1"/>
    <property type="molecule type" value="Genomic_DNA"/>
</dbReference>
<dbReference type="SUPFAM" id="SSF48208">
    <property type="entry name" value="Six-hairpin glycosidases"/>
    <property type="match status" value="1"/>
</dbReference>
<keyword evidence="1" id="KW-0732">Signal</keyword>
<dbReference type="Proteomes" id="UP000476411">
    <property type="component" value="Chromosome"/>
</dbReference>
<feature type="chain" id="PRO_5025409241" description="DUF5703 domain-containing protein" evidence="1">
    <location>
        <begin position="27"/>
        <end position="771"/>
    </location>
</feature>
<evidence type="ECO:0000256" key="1">
    <source>
        <dbReference type="SAM" id="SignalP"/>
    </source>
</evidence>
<reference evidence="3 4" key="1">
    <citation type="submission" date="2020-01" db="EMBL/GenBank/DDBJ databases">
        <title>Complete genome sequence of Chitinophaga sp. H33E-04 isolated from quinoa roots.</title>
        <authorList>
            <person name="Weon H.-Y."/>
            <person name="Lee S.A."/>
        </authorList>
    </citation>
    <scope>NUCLEOTIDE SEQUENCE [LARGE SCALE GENOMIC DNA]</scope>
    <source>
        <strain evidence="3 4">H33E-04</strain>
    </source>
</reference>
<dbReference type="InterPro" id="IPR012341">
    <property type="entry name" value="6hp_glycosidase-like_sf"/>
</dbReference>
<organism evidence="3 4">
    <name type="scientific">Chitinophaga agri</name>
    <dbReference type="NCBI Taxonomy" id="2703787"/>
    <lineage>
        <taxon>Bacteria</taxon>
        <taxon>Pseudomonadati</taxon>
        <taxon>Bacteroidota</taxon>
        <taxon>Chitinophagia</taxon>
        <taxon>Chitinophagales</taxon>
        <taxon>Chitinophagaceae</taxon>
        <taxon>Chitinophaga</taxon>
    </lineage>
</organism>
<gene>
    <name evidence="3" type="ORF">GWR21_26165</name>
</gene>
<dbReference type="GO" id="GO:0005975">
    <property type="term" value="P:carbohydrate metabolic process"/>
    <property type="evidence" value="ECO:0007669"/>
    <property type="project" value="InterPro"/>
</dbReference>
<proteinExistence type="predicted"/>
<evidence type="ECO:0000259" key="2">
    <source>
        <dbReference type="Pfam" id="PF18961"/>
    </source>
</evidence>
<dbReference type="Gene3D" id="1.50.10.10">
    <property type="match status" value="1"/>
</dbReference>
<evidence type="ECO:0000313" key="3">
    <source>
        <dbReference type="EMBL" id="QHS62943.1"/>
    </source>
</evidence>
<feature type="domain" description="DUF5703" evidence="2">
    <location>
        <begin position="37"/>
        <end position="322"/>
    </location>
</feature>
<evidence type="ECO:0000313" key="4">
    <source>
        <dbReference type="Proteomes" id="UP000476411"/>
    </source>
</evidence>
<protein>
    <recommendedName>
        <fullName evidence="2">DUF5703 domain-containing protein</fullName>
    </recommendedName>
</protein>
<dbReference type="AlphaFoldDB" id="A0A6B9ZQ73"/>
<dbReference type="RefSeq" id="WP_162334667.1">
    <property type="nucleotide sequence ID" value="NZ_CP048113.1"/>
</dbReference>
<keyword evidence="4" id="KW-1185">Reference proteome</keyword>